<dbReference type="PANTHER" id="PTHR47642:SF6">
    <property type="entry name" value="ATP-DEPENDENT DNA HELICASE"/>
    <property type="match status" value="1"/>
</dbReference>
<evidence type="ECO:0000256" key="1">
    <source>
        <dbReference type="SAM" id="MobiDB-lite"/>
    </source>
</evidence>
<keyword evidence="2" id="KW-0547">Nucleotide-binding</keyword>
<dbReference type="CDD" id="cd18809">
    <property type="entry name" value="SF1_C_RecD"/>
    <property type="match status" value="1"/>
</dbReference>
<dbReference type="GO" id="GO:0004386">
    <property type="term" value="F:helicase activity"/>
    <property type="evidence" value="ECO:0007669"/>
    <property type="project" value="UniProtKB-KW"/>
</dbReference>
<feature type="region of interest" description="Disordered" evidence="1">
    <location>
        <begin position="1"/>
        <end position="25"/>
    </location>
</feature>
<dbReference type="InterPro" id="IPR027417">
    <property type="entry name" value="P-loop_NTPase"/>
</dbReference>
<evidence type="ECO:0000313" key="3">
    <source>
        <dbReference type="Proteomes" id="UP001219518"/>
    </source>
</evidence>
<sequence>MVEFREVRGRGSARPGSGRGGSGRWWGAEPRYRMGSAERAALRPPAKDQKFLNLLDNISELQVSRSDYDYISSRFIHNVSAQENEAFSNALRLFATKEEVKQYNMEKLAALKDHTTGTSCPVLKIKAKHNCSQASKESTDSAEGCKIMLRANLWLREKLCNGTVGTVHDIIFAPQSETPYVILCEFPSYNGPSIIPGTKIVPIKPILKSWANAKGVQCARYQFPITLCYACSIHKSQGMTLDKAVINIGKQDFSLGLSYVAFSRVRELTDLLIEPFCFKRLQPSPAIIANLEMRGDFLQELTNKL</sequence>
<organism evidence="2 3">
    <name type="scientific">Frankliniella fusca</name>
    <dbReference type="NCBI Taxonomy" id="407009"/>
    <lineage>
        <taxon>Eukaryota</taxon>
        <taxon>Metazoa</taxon>
        <taxon>Ecdysozoa</taxon>
        <taxon>Arthropoda</taxon>
        <taxon>Hexapoda</taxon>
        <taxon>Insecta</taxon>
        <taxon>Pterygota</taxon>
        <taxon>Neoptera</taxon>
        <taxon>Paraneoptera</taxon>
        <taxon>Thysanoptera</taxon>
        <taxon>Terebrantia</taxon>
        <taxon>Thripoidea</taxon>
        <taxon>Thripidae</taxon>
        <taxon>Frankliniella</taxon>
    </lineage>
</organism>
<gene>
    <name evidence="2" type="ORF">KUF71_020493</name>
</gene>
<evidence type="ECO:0000313" key="2">
    <source>
        <dbReference type="EMBL" id="KAK3910679.1"/>
    </source>
</evidence>
<proteinExistence type="predicted"/>
<comment type="caution">
    <text evidence="2">The sequence shown here is derived from an EMBL/GenBank/DDBJ whole genome shotgun (WGS) entry which is preliminary data.</text>
</comment>
<dbReference type="Gene3D" id="3.40.50.300">
    <property type="entry name" value="P-loop containing nucleotide triphosphate hydrolases"/>
    <property type="match status" value="1"/>
</dbReference>
<reference evidence="2" key="2">
    <citation type="journal article" date="2023" name="BMC Genomics">
        <title>Pest status, molecular evolution, and epigenetic factors derived from the genome assembly of Frankliniella fusca, a thysanopteran phytovirus vector.</title>
        <authorList>
            <person name="Catto M.A."/>
            <person name="Labadie P.E."/>
            <person name="Jacobson A.L."/>
            <person name="Kennedy G.G."/>
            <person name="Srinivasan R."/>
            <person name="Hunt B.G."/>
        </authorList>
    </citation>
    <scope>NUCLEOTIDE SEQUENCE</scope>
    <source>
        <strain evidence="2">PL_HMW_Pooled</strain>
    </source>
</reference>
<name>A0AAE1GX76_9NEOP</name>
<dbReference type="EMBL" id="JAHWGI010000183">
    <property type="protein sequence ID" value="KAK3910679.1"/>
    <property type="molecule type" value="Genomic_DNA"/>
</dbReference>
<accession>A0AAE1GX76</accession>
<dbReference type="Proteomes" id="UP001219518">
    <property type="component" value="Unassembled WGS sequence"/>
</dbReference>
<keyword evidence="2" id="KW-0067">ATP-binding</keyword>
<dbReference type="AlphaFoldDB" id="A0AAE1GX76"/>
<dbReference type="PANTHER" id="PTHR47642">
    <property type="entry name" value="ATP-DEPENDENT DNA HELICASE"/>
    <property type="match status" value="1"/>
</dbReference>
<dbReference type="Gene3D" id="2.30.30.940">
    <property type="match status" value="1"/>
</dbReference>
<keyword evidence="3" id="KW-1185">Reference proteome</keyword>
<protein>
    <submittedName>
        <fullName evidence="2">ATP-dependent DNA helicase PIF7</fullName>
    </submittedName>
</protein>
<keyword evidence="2" id="KW-0347">Helicase</keyword>
<dbReference type="InterPro" id="IPR051055">
    <property type="entry name" value="PIF1_helicase"/>
</dbReference>
<keyword evidence="2" id="KW-0378">Hydrolase</keyword>
<dbReference type="SUPFAM" id="SSF52540">
    <property type="entry name" value="P-loop containing nucleoside triphosphate hydrolases"/>
    <property type="match status" value="1"/>
</dbReference>
<reference evidence="2" key="1">
    <citation type="submission" date="2021-07" db="EMBL/GenBank/DDBJ databases">
        <authorList>
            <person name="Catto M.A."/>
            <person name="Jacobson A."/>
            <person name="Kennedy G."/>
            <person name="Labadie P."/>
            <person name="Hunt B.G."/>
            <person name="Srinivasan R."/>
        </authorList>
    </citation>
    <scope>NUCLEOTIDE SEQUENCE</scope>
    <source>
        <strain evidence="2">PL_HMW_Pooled</strain>
        <tissue evidence="2">Head</tissue>
    </source>
</reference>